<keyword evidence="7" id="KW-1185">Reference proteome</keyword>
<sequence>MTKEKLGFSSFSVRSLLGATALMTATAIPAHAQSVLDGETIRILAIGDPVFQVMQSMQDELETMAGGKIQLDVRPFDVLRQQVLLNAKNSDSGYDLIAVDLPQFGEYRPYLTDLNPLIAASDYDGSDFHDVAWSGAQFGGQQLGIPIQPHPQILAYRKDLFDAAEIAAPVTTEDVLNAAKALHGSQAGLSGICWNAARGTALGQTFMMNMGDFGQAPIDLSHDGTSFAMSDIQPENMHPMITSDAGYATANYLMELMKYSPPGVLNMAWDERVRVYGQGGCAMTYIWSGRSAIFELDEASAAKGNTGYVPHPHGPGAPAASTLGGWYLSIPNNLDESRVDLAWEFADWLTSAEMLAKYTEGGNCVSPRHSVSQDPAVIARCPVIPFVDAMAEAGQLQGWQRPPVLEIQGIVDVLGTEMHQMLAGEKTPGEAVENSQNLIDRMMQAAGYY</sequence>
<dbReference type="GO" id="GO:0042597">
    <property type="term" value="C:periplasmic space"/>
    <property type="evidence" value="ECO:0007669"/>
    <property type="project" value="UniProtKB-SubCell"/>
</dbReference>
<dbReference type="KEGG" id="oat:OAN307_c20090"/>
<evidence type="ECO:0000256" key="4">
    <source>
        <dbReference type="ARBA" id="ARBA00022729"/>
    </source>
</evidence>
<dbReference type="RefSeq" id="WP_015499677.1">
    <property type="nucleotide sequence ID" value="NC_020911.1"/>
</dbReference>
<feature type="chain" id="PRO_5004102545" evidence="5">
    <location>
        <begin position="33"/>
        <end position="449"/>
    </location>
</feature>
<comment type="subcellular location">
    <subcellularLocation>
        <location evidence="1">Periplasm</location>
    </subcellularLocation>
</comment>
<keyword evidence="4 5" id="KW-0732">Signal</keyword>
<dbReference type="Gene3D" id="3.40.190.10">
    <property type="entry name" value="Periplasmic binding protein-like II"/>
    <property type="match status" value="2"/>
</dbReference>
<evidence type="ECO:0000256" key="1">
    <source>
        <dbReference type="ARBA" id="ARBA00004418"/>
    </source>
</evidence>
<dbReference type="InterPro" id="IPR006059">
    <property type="entry name" value="SBP"/>
</dbReference>
<dbReference type="eggNOG" id="COG1653">
    <property type="taxonomic scope" value="Bacteria"/>
</dbReference>
<comment type="similarity">
    <text evidence="2">Belongs to the bacterial solute-binding protein 1 family.</text>
</comment>
<protein>
    <submittedName>
        <fullName evidence="6">Putative ABC transporter extracellular solute binding protein</fullName>
    </submittedName>
</protein>
<evidence type="ECO:0000256" key="5">
    <source>
        <dbReference type="SAM" id="SignalP"/>
    </source>
</evidence>
<name>M9R604_9RHOB</name>
<evidence type="ECO:0000256" key="2">
    <source>
        <dbReference type="ARBA" id="ARBA00008520"/>
    </source>
</evidence>
<reference evidence="6 7" key="1">
    <citation type="journal article" date="2013" name="PLoS ONE">
        <title>Poles Apart: Arctic and Antarctic Octadecabacter strains Share High Genome Plasticity and a New Type of Xanthorhodopsin.</title>
        <authorList>
            <person name="Vollmers J."/>
            <person name="Voget S."/>
            <person name="Dietrich S."/>
            <person name="Gollnow K."/>
            <person name="Smits M."/>
            <person name="Meyer K."/>
            <person name="Brinkhoff T."/>
            <person name="Simon M."/>
            <person name="Daniel R."/>
        </authorList>
    </citation>
    <scope>NUCLEOTIDE SEQUENCE [LARGE SCALE GENOMIC DNA]</scope>
    <source>
        <strain evidence="6 7">307</strain>
    </source>
</reference>
<dbReference type="STRING" id="391626.OAN307_c20090"/>
<dbReference type="InterPro" id="IPR050490">
    <property type="entry name" value="Bact_solute-bd_prot1"/>
</dbReference>
<dbReference type="AlphaFoldDB" id="M9R604"/>
<evidence type="ECO:0000256" key="3">
    <source>
        <dbReference type="ARBA" id="ARBA00022448"/>
    </source>
</evidence>
<dbReference type="HOGENOM" id="CLU_031285_9_2_5"/>
<evidence type="ECO:0000313" key="7">
    <source>
        <dbReference type="Proteomes" id="UP000005307"/>
    </source>
</evidence>
<evidence type="ECO:0000313" key="6">
    <source>
        <dbReference type="EMBL" id="AGI67652.1"/>
    </source>
</evidence>
<dbReference type="Pfam" id="PF01547">
    <property type="entry name" value="SBP_bac_1"/>
    <property type="match status" value="1"/>
</dbReference>
<accession>M9R604</accession>
<proteinExistence type="inferred from homology"/>
<dbReference type="SUPFAM" id="SSF53850">
    <property type="entry name" value="Periplasmic binding protein-like II"/>
    <property type="match status" value="1"/>
</dbReference>
<feature type="signal peptide" evidence="5">
    <location>
        <begin position="1"/>
        <end position="32"/>
    </location>
</feature>
<organism evidence="6 7">
    <name type="scientific">Octadecabacter antarcticus 307</name>
    <dbReference type="NCBI Taxonomy" id="391626"/>
    <lineage>
        <taxon>Bacteria</taxon>
        <taxon>Pseudomonadati</taxon>
        <taxon>Pseudomonadota</taxon>
        <taxon>Alphaproteobacteria</taxon>
        <taxon>Rhodobacterales</taxon>
        <taxon>Roseobacteraceae</taxon>
        <taxon>Octadecabacter</taxon>
    </lineage>
</organism>
<dbReference type="PANTHER" id="PTHR43649:SF34">
    <property type="entry name" value="ABC TRANSPORTER PERIPLASMIC-BINDING PROTEIN YCJN-RELATED"/>
    <property type="match status" value="1"/>
</dbReference>
<dbReference type="PANTHER" id="PTHR43649">
    <property type="entry name" value="ARABINOSE-BINDING PROTEIN-RELATED"/>
    <property type="match status" value="1"/>
</dbReference>
<dbReference type="Proteomes" id="UP000005307">
    <property type="component" value="Chromosome"/>
</dbReference>
<gene>
    <name evidence="6" type="ORF">OAN307_c20090</name>
</gene>
<keyword evidence="3" id="KW-0813">Transport</keyword>
<dbReference type="EMBL" id="CP003740">
    <property type="protein sequence ID" value="AGI67652.1"/>
    <property type="molecule type" value="Genomic_DNA"/>
</dbReference>